<accession>A0A835FLC8</accession>
<keyword evidence="3" id="KW-1185">Reference proteome</keyword>
<dbReference type="Proteomes" id="UP000636709">
    <property type="component" value="Unassembled WGS sequence"/>
</dbReference>
<proteinExistence type="predicted"/>
<comment type="caution">
    <text evidence="2">The sequence shown here is derived from an EMBL/GenBank/DDBJ whole genome shotgun (WGS) entry which is preliminary data.</text>
</comment>
<name>A0A835FLC8_9POAL</name>
<dbReference type="AlphaFoldDB" id="A0A835FLC8"/>
<protein>
    <recommendedName>
        <fullName evidence="1">DUF1618 domain-containing protein</fullName>
    </recommendedName>
</protein>
<dbReference type="EMBL" id="JACEFO010000572">
    <property type="protein sequence ID" value="KAF8765447.1"/>
    <property type="molecule type" value="Genomic_DNA"/>
</dbReference>
<dbReference type="OrthoDB" id="689746at2759"/>
<evidence type="ECO:0000313" key="3">
    <source>
        <dbReference type="Proteomes" id="UP000636709"/>
    </source>
</evidence>
<evidence type="ECO:0000259" key="1">
    <source>
        <dbReference type="Pfam" id="PF07762"/>
    </source>
</evidence>
<feature type="domain" description="DUF1618" evidence="1">
    <location>
        <begin position="253"/>
        <end position="380"/>
    </location>
</feature>
<evidence type="ECO:0000313" key="2">
    <source>
        <dbReference type="EMBL" id="KAF8765447.1"/>
    </source>
</evidence>
<organism evidence="2 3">
    <name type="scientific">Digitaria exilis</name>
    <dbReference type="NCBI Taxonomy" id="1010633"/>
    <lineage>
        <taxon>Eukaryota</taxon>
        <taxon>Viridiplantae</taxon>
        <taxon>Streptophyta</taxon>
        <taxon>Embryophyta</taxon>
        <taxon>Tracheophyta</taxon>
        <taxon>Spermatophyta</taxon>
        <taxon>Magnoliopsida</taxon>
        <taxon>Liliopsida</taxon>
        <taxon>Poales</taxon>
        <taxon>Poaceae</taxon>
        <taxon>PACMAD clade</taxon>
        <taxon>Panicoideae</taxon>
        <taxon>Panicodae</taxon>
        <taxon>Paniceae</taxon>
        <taxon>Anthephorinae</taxon>
        <taxon>Digitaria</taxon>
    </lineage>
</organism>
<dbReference type="PANTHER" id="PTHR33086:SF54">
    <property type="entry name" value="DUF1618 DOMAIN-CONTAINING PROTEIN"/>
    <property type="match status" value="1"/>
</dbReference>
<dbReference type="InterPro" id="IPR011676">
    <property type="entry name" value="DUF1618"/>
</dbReference>
<dbReference type="Gramene" id="Dexi1A01G0022680.1">
    <property type="protein sequence ID" value="Dexi1A01G0022680.1:cds"/>
    <property type="gene ID" value="Dexi1A01G0022680"/>
</dbReference>
<sequence>MAAARRPARAPIFLLREQVDVDVDGFAAEPGLEWRKIKCASKRAYGCGEHAKKALEGLTLYVRPGDESLLNYTLAIRMTDEARRGFESELNLIHRLKDTRVCHHFICPRKDTPCYQTIATGIVQIADYQGLIVIFLLFRRDFGAELAYYLVYDLCTASLCLIQQAPDVVEAVCSIKPVAKRNASNDFELFVMACQLSSVPRHFLCACTPETRANAASDGTGPWQVMKQPFQLEEIDESFSAHLVFSFKSMGIWADLSRGLMYCDLDSSDDVDFGFIQLPQECLLDMMQEEMAEKVTSQPMEVTRTMGCVRNSISFVCIDPAEEYANDLVKMWTLNLPHGRMKDAQWKKVREARVSELWRFDRFKEAGLPEGPLEYPVLTADGGLCVVVSDQSKFPGPYQGVQLDDICIFDMRLKRLRWHGLAHDYRFINSVVSASIYPQFPPKEARQAPS</sequence>
<gene>
    <name evidence="2" type="ORF">HU200_008592</name>
</gene>
<dbReference type="PANTHER" id="PTHR33086">
    <property type="entry name" value="OS05G0468200 PROTEIN-RELATED"/>
    <property type="match status" value="1"/>
</dbReference>
<reference evidence="2" key="1">
    <citation type="submission" date="2020-07" db="EMBL/GenBank/DDBJ databases">
        <title>Genome sequence and genetic diversity analysis of an under-domesticated orphan crop, white fonio (Digitaria exilis).</title>
        <authorList>
            <person name="Bennetzen J.L."/>
            <person name="Chen S."/>
            <person name="Ma X."/>
            <person name="Wang X."/>
            <person name="Yssel A.E.J."/>
            <person name="Chaluvadi S.R."/>
            <person name="Johnson M."/>
            <person name="Gangashetty P."/>
            <person name="Hamidou F."/>
            <person name="Sanogo M.D."/>
            <person name="Zwaenepoel A."/>
            <person name="Wallace J."/>
            <person name="Van De Peer Y."/>
            <person name="Van Deynze A."/>
        </authorList>
    </citation>
    <scope>NUCLEOTIDE SEQUENCE</scope>
    <source>
        <tissue evidence="2">Leaves</tissue>
    </source>
</reference>
<dbReference type="Pfam" id="PF07762">
    <property type="entry name" value="DUF1618"/>
    <property type="match status" value="1"/>
</dbReference>